<protein>
    <submittedName>
        <fullName evidence="5">Peptidoglycan/xylan/chitin deacetylase, PgdA/CDA1 family</fullName>
    </submittedName>
</protein>
<dbReference type="GO" id="GO:0016020">
    <property type="term" value="C:membrane"/>
    <property type="evidence" value="ECO:0007669"/>
    <property type="project" value="TreeGrafter"/>
</dbReference>
<proteinExistence type="predicted"/>
<evidence type="ECO:0000313" key="5">
    <source>
        <dbReference type="EMBL" id="SDZ65834.1"/>
    </source>
</evidence>
<evidence type="ECO:0000259" key="4">
    <source>
        <dbReference type="PROSITE" id="PS51677"/>
    </source>
</evidence>
<dbReference type="GO" id="GO:0046872">
    <property type="term" value="F:metal ion binding"/>
    <property type="evidence" value="ECO:0007669"/>
    <property type="project" value="UniProtKB-KW"/>
</dbReference>
<dbReference type="STRING" id="137265.SAMN05421684_8030"/>
<name>A0A1H3UTV6_9ACTN</name>
<feature type="domain" description="NodB homology" evidence="4">
    <location>
        <begin position="148"/>
        <end position="331"/>
    </location>
</feature>
<dbReference type="InterPro" id="IPR002509">
    <property type="entry name" value="NODB_dom"/>
</dbReference>
<dbReference type="Proteomes" id="UP000199632">
    <property type="component" value="Unassembled WGS sequence"/>
</dbReference>
<reference evidence="6" key="1">
    <citation type="submission" date="2016-10" db="EMBL/GenBank/DDBJ databases">
        <authorList>
            <person name="Varghese N."/>
            <person name="Submissions S."/>
        </authorList>
    </citation>
    <scope>NUCLEOTIDE SEQUENCE [LARGE SCALE GENOMIC DNA]</scope>
    <source>
        <strain evidence="6">DSM 44718</strain>
    </source>
</reference>
<dbReference type="CDD" id="cd10917">
    <property type="entry name" value="CE4_NodB_like_6s_7s"/>
    <property type="match status" value="1"/>
</dbReference>
<dbReference type="PANTHER" id="PTHR10587:SF133">
    <property type="entry name" value="CHITIN DEACETYLASE 1-RELATED"/>
    <property type="match status" value="1"/>
</dbReference>
<dbReference type="InterPro" id="IPR011330">
    <property type="entry name" value="Glyco_hydro/deAcase_b/a-brl"/>
</dbReference>
<dbReference type="GO" id="GO:0005975">
    <property type="term" value="P:carbohydrate metabolic process"/>
    <property type="evidence" value="ECO:0007669"/>
    <property type="project" value="InterPro"/>
</dbReference>
<dbReference type="GO" id="GO:0016810">
    <property type="term" value="F:hydrolase activity, acting on carbon-nitrogen (but not peptide) bonds"/>
    <property type="evidence" value="ECO:0007669"/>
    <property type="project" value="InterPro"/>
</dbReference>
<dbReference type="PANTHER" id="PTHR10587">
    <property type="entry name" value="GLYCOSYL TRANSFERASE-RELATED"/>
    <property type="match status" value="1"/>
</dbReference>
<feature type="compositionally biased region" description="Pro residues" evidence="3">
    <location>
        <begin position="82"/>
        <end position="95"/>
    </location>
</feature>
<accession>A0A1H3UTV6</accession>
<feature type="region of interest" description="Disordered" evidence="3">
    <location>
        <begin position="28"/>
        <end position="113"/>
    </location>
</feature>
<sequence length="352" mass="36941">MKIGPTTRTIAIVTVIVSAIMGSSHLIGNSSQQEHEQGRAAAGGYDSDAARGKRHRGAVDDGLGLSASPSGRARAKQSAASKPPPKPDTPAPPSAAAPGGPGPAHQGVPALPPLPAVFNQRVVVGPGKPPLMPDKAGPFGSRMTTGTLQVALTFDDGPDPKYTPEVLALLDEYQVKATFCVVGEMAAQFPELVREIVDEGHTLCNHTWNHDVALGTKSKAVIRADMQRTNDAIHRAVPDAKISYFRHPGGAWTQAAVDVAKELGMSSLHWAVDPQDWTKPGAPAIEKVVNTDTALGSIVLMHDAGGEREGTVTALKTILPDLEKRFALAALPPGIDEPKRHGIELPVHAGQK</sequence>
<keyword evidence="6" id="KW-1185">Reference proteome</keyword>
<dbReference type="Gene3D" id="3.20.20.370">
    <property type="entry name" value="Glycoside hydrolase/deacetylase"/>
    <property type="match status" value="1"/>
</dbReference>
<dbReference type="AlphaFoldDB" id="A0A1H3UTV6"/>
<keyword evidence="2" id="KW-0378">Hydrolase</keyword>
<keyword evidence="1" id="KW-0479">Metal-binding</keyword>
<dbReference type="PROSITE" id="PS51677">
    <property type="entry name" value="NODB"/>
    <property type="match status" value="1"/>
</dbReference>
<gene>
    <name evidence="5" type="ORF">SAMN05421684_8030</name>
</gene>
<evidence type="ECO:0000256" key="3">
    <source>
        <dbReference type="SAM" id="MobiDB-lite"/>
    </source>
</evidence>
<organism evidence="5 6">
    <name type="scientific">Asanoa ishikariensis</name>
    <dbReference type="NCBI Taxonomy" id="137265"/>
    <lineage>
        <taxon>Bacteria</taxon>
        <taxon>Bacillati</taxon>
        <taxon>Actinomycetota</taxon>
        <taxon>Actinomycetes</taxon>
        <taxon>Micromonosporales</taxon>
        <taxon>Micromonosporaceae</taxon>
        <taxon>Asanoa</taxon>
    </lineage>
</organism>
<evidence type="ECO:0000313" key="6">
    <source>
        <dbReference type="Proteomes" id="UP000199632"/>
    </source>
</evidence>
<evidence type="ECO:0000256" key="2">
    <source>
        <dbReference type="ARBA" id="ARBA00022801"/>
    </source>
</evidence>
<dbReference type="InterPro" id="IPR050248">
    <property type="entry name" value="Polysacc_deacetylase_ArnD"/>
</dbReference>
<dbReference type="Pfam" id="PF01522">
    <property type="entry name" value="Polysacc_deac_1"/>
    <property type="match status" value="1"/>
</dbReference>
<dbReference type="SUPFAM" id="SSF88713">
    <property type="entry name" value="Glycoside hydrolase/deacetylase"/>
    <property type="match status" value="1"/>
</dbReference>
<evidence type="ECO:0000256" key="1">
    <source>
        <dbReference type="ARBA" id="ARBA00022723"/>
    </source>
</evidence>
<dbReference type="EMBL" id="FNQB01000006">
    <property type="protein sequence ID" value="SDZ65834.1"/>
    <property type="molecule type" value="Genomic_DNA"/>
</dbReference>